<keyword evidence="11" id="KW-1185">Reference proteome</keyword>
<keyword evidence="4" id="KW-0547">Nucleotide-binding</keyword>
<keyword evidence="8" id="KW-1133">Transmembrane helix</keyword>
<dbReference type="PANTHER" id="PTHR43289:SF6">
    <property type="entry name" value="SERINE_THREONINE-PROTEIN KINASE NEKL-3"/>
    <property type="match status" value="1"/>
</dbReference>
<dbReference type="SUPFAM" id="SSF56112">
    <property type="entry name" value="Protein kinase-like (PK-like)"/>
    <property type="match status" value="1"/>
</dbReference>
<dbReference type="Gene3D" id="1.10.510.10">
    <property type="entry name" value="Transferase(Phosphotransferase) domain 1"/>
    <property type="match status" value="1"/>
</dbReference>
<keyword evidence="3" id="KW-0808">Transferase</keyword>
<evidence type="ECO:0000256" key="2">
    <source>
        <dbReference type="ARBA" id="ARBA00022527"/>
    </source>
</evidence>
<evidence type="ECO:0000256" key="1">
    <source>
        <dbReference type="ARBA" id="ARBA00012513"/>
    </source>
</evidence>
<evidence type="ECO:0000256" key="3">
    <source>
        <dbReference type="ARBA" id="ARBA00022679"/>
    </source>
</evidence>
<feature type="compositionally biased region" description="Pro residues" evidence="7">
    <location>
        <begin position="437"/>
        <end position="457"/>
    </location>
</feature>
<dbReference type="Proteomes" id="UP000295344">
    <property type="component" value="Unassembled WGS sequence"/>
</dbReference>
<evidence type="ECO:0000256" key="8">
    <source>
        <dbReference type="SAM" id="Phobius"/>
    </source>
</evidence>
<evidence type="ECO:0000256" key="6">
    <source>
        <dbReference type="ARBA" id="ARBA00022840"/>
    </source>
</evidence>
<keyword evidence="5 10" id="KW-0418">Kinase</keyword>
<comment type="caution">
    <text evidence="10">The sequence shown here is derived from an EMBL/GenBank/DDBJ whole genome shotgun (WGS) entry which is preliminary data.</text>
</comment>
<proteinExistence type="predicted"/>
<feature type="domain" description="Protein kinase" evidence="9">
    <location>
        <begin position="12"/>
        <end position="275"/>
    </location>
</feature>
<dbReference type="OrthoDB" id="9762169at2"/>
<dbReference type="InterPro" id="IPR000719">
    <property type="entry name" value="Prot_kinase_dom"/>
</dbReference>
<dbReference type="GO" id="GO:0005524">
    <property type="term" value="F:ATP binding"/>
    <property type="evidence" value="ECO:0007669"/>
    <property type="project" value="UniProtKB-KW"/>
</dbReference>
<dbReference type="RefSeq" id="WP_133766314.1">
    <property type="nucleotide sequence ID" value="NZ_BAAARP010000002.1"/>
</dbReference>
<evidence type="ECO:0000256" key="7">
    <source>
        <dbReference type="SAM" id="MobiDB-lite"/>
    </source>
</evidence>
<dbReference type="Pfam" id="PF00069">
    <property type="entry name" value="Pkinase"/>
    <property type="match status" value="1"/>
</dbReference>
<organism evidence="10 11">
    <name type="scientific">Amnibacterium kyonggiense</name>
    <dbReference type="NCBI Taxonomy" id="595671"/>
    <lineage>
        <taxon>Bacteria</taxon>
        <taxon>Bacillati</taxon>
        <taxon>Actinomycetota</taxon>
        <taxon>Actinomycetes</taxon>
        <taxon>Micrococcales</taxon>
        <taxon>Microbacteriaceae</taxon>
        <taxon>Amnibacterium</taxon>
    </lineage>
</organism>
<keyword evidence="6" id="KW-0067">ATP-binding</keyword>
<name>A0A4R7FLF9_9MICO</name>
<dbReference type="AlphaFoldDB" id="A0A4R7FLF9"/>
<feature type="compositionally biased region" description="Low complexity" evidence="7">
    <location>
        <begin position="458"/>
        <end position="470"/>
    </location>
</feature>
<evidence type="ECO:0000256" key="4">
    <source>
        <dbReference type="ARBA" id="ARBA00022741"/>
    </source>
</evidence>
<feature type="compositionally biased region" description="Low complexity" evidence="7">
    <location>
        <begin position="321"/>
        <end position="350"/>
    </location>
</feature>
<feature type="compositionally biased region" description="Low complexity" evidence="7">
    <location>
        <begin position="411"/>
        <end position="436"/>
    </location>
</feature>
<dbReference type="GO" id="GO:0004674">
    <property type="term" value="F:protein serine/threonine kinase activity"/>
    <property type="evidence" value="ECO:0007669"/>
    <property type="project" value="UniProtKB-KW"/>
</dbReference>
<feature type="region of interest" description="Disordered" evidence="7">
    <location>
        <begin position="321"/>
        <end position="372"/>
    </location>
</feature>
<dbReference type="EMBL" id="SOAM01000002">
    <property type="protein sequence ID" value="TDS77216.1"/>
    <property type="molecule type" value="Genomic_DNA"/>
</dbReference>
<dbReference type="EC" id="2.7.11.1" evidence="1"/>
<reference evidence="10 11" key="1">
    <citation type="submission" date="2019-03" db="EMBL/GenBank/DDBJ databases">
        <title>Genomic Encyclopedia of Archaeal and Bacterial Type Strains, Phase II (KMG-II): from individual species to whole genera.</title>
        <authorList>
            <person name="Goeker M."/>
        </authorList>
    </citation>
    <scope>NUCLEOTIDE SEQUENCE [LARGE SCALE GENOMIC DNA]</scope>
    <source>
        <strain evidence="10 11">DSM 24782</strain>
    </source>
</reference>
<feature type="transmembrane region" description="Helical" evidence="8">
    <location>
        <begin position="378"/>
        <end position="400"/>
    </location>
</feature>
<dbReference type="PROSITE" id="PS00108">
    <property type="entry name" value="PROTEIN_KINASE_ST"/>
    <property type="match status" value="1"/>
</dbReference>
<dbReference type="PANTHER" id="PTHR43289">
    <property type="entry name" value="MITOGEN-ACTIVATED PROTEIN KINASE KINASE KINASE 20-RELATED"/>
    <property type="match status" value="1"/>
</dbReference>
<keyword evidence="8" id="KW-0812">Transmembrane</keyword>
<evidence type="ECO:0000259" key="9">
    <source>
        <dbReference type="PROSITE" id="PS50011"/>
    </source>
</evidence>
<keyword evidence="8" id="KW-0472">Membrane</keyword>
<dbReference type="SMART" id="SM00220">
    <property type="entry name" value="S_TKc"/>
    <property type="match status" value="1"/>
</dbReference>
<dbReference type="InterPro" id="IPR008271">
    <property type="entry name" value="Ser/Thr_kinase_AS"/>
</dbReference>
<accession>A0A4R7FLF9</accession>
<dbReference type="InterPro" id="IPR011009">
    <property type="entry name" value="Kinase-like_dom_sf"/>
</dbReference>
<dbReference type="CDD" id="cd14014">
    <property type="entry name" value="STKc_PknB_like"/>
    <property type="match status" value="1"/>
</dbReference>
<feature type="region of interest" description="Disordered" evidence="7">
    <location>
        <begin position="409"/>
        <end position="470"/>
    </location>
</feature>
<keyword evidence="2 10" id="KW-0723">Serine/threonine-protein kinase</keyword>
<sequence>MGAPQELIAGRYRLERRIAADGMGVVWEARDELLRRTVAVKQLRTTAGVPEDEADLAKQRAMREARITARLHHQHAVPVFDSVEHDGEPCLVMQYVPSEPLSAVIKRRGGLPVAEVARIGAEVADALAAAHALGIVHRDVKPGNILIADVDGSAMLSDFGISHALGDATLTSTGFMHGTPAYLAPEVARGDESTFASDVFSLGSTLYAASEGRPPFGEEPNSIAVLHRVAVGGFQAPTDSGPLGPLLLQMMASEPDDRPTMQEVARRLAALHADLGEELVPTLPLAAREQAAEDDPDQPTAWVPVEHDAPATLVAEAVATPEDTPAAEEPAPADTASHPTGPRAATAPVPRSAPPPPAEAGDAGNGGSDDRPRRRRAVVIGVLVAVVLLAALAVGLLLLIRPGAPSTGIRSPAAGPSASTSAPAASPSATPSASTPSPTPSTPSPPPSSSSPAPTPSSTPSTSSGNGTATSPVAAIERYYTLVPGNTDAAWPLMTADYQQNHAGGRAAYDEFWAQVRSIRATNVRQIGPDQVEATLTYTRASGVEVDDTTFRLVREGGVLKIADSAVR</sequence>
<evidence type="ECO:0000256" key="5">
    <source>
        <dbReference type="ARBA" id="ARBA00022777"/>
    </source>
</evidence>
<dbReference type="PROSITE" id="PS50011">
    <property type="entry name" value="PROTEIN_KINASE_DOM"/>
    <property type="match status" value="1"/>
</dbReference>
<gene>
    <name evidence="10" type="ORF">CLV52_2157</name>
</gene>
<protein>
    <recommendedName>
        <fullName evidence="1">non-specific serine/threonine protein kinase</fullName>
        <ecNumber evidence="1">2.7.11.1</ecNumber>
    </recommendedName>
</protein>
<dbReference type="Gene3D" id="3.30.200.20">
    <property type="entry name" value="Phosphorylase Kinase, domain 1"/>
    <property type="match status" value="1"/>
</dbReference>
<evidence type="ECO:0000313" key="11">
    <source>
        <dbReference type="Proteomes" id="UP000295344"/>
    </source>
</evidence>
<evidence type="ECO:0000313" key="10">
    <source>
        <dbReference type="EMBL" id="TDS77216.1"/>
    </source>
</evidence>